<dbReference type="Proteomes" id="UP000603352">
    <property type="component" value="Unassembled WGS sequence"/>
</dbReference>
<keyword evidence="1" id="KW-0732">Signal</keyword>
<reference evidence="3" key="1">
    <citation type="journal article" date="2019" name="Int. J. Syst. Evol. Microbiol.">
        <title>The Global Catalogue of Microorganisms (GCM) 10K type strain sequencing project: providing services to taxonomists for standard genome sequencing and annotation.</title>
        <authorList>
            <consortium name="The Broad Institute Genomics Platform"/>
            <consortium name="The Broad Institute Genome Sequencing Center for Infectious Disease"/>
            <person name="Wu L."/>
            <person name="Ma J."/>
        </authorList>
    </citation>
    <scope>NUCLEOTIDE SEQUENCE [LARGE SCALE GENOMIC DNA]</scope>
    <source>
        <strain evidence="3">CGMCC 1.10188</strain>
    </source>
</reference>
<keyword evidence="3" id="KW-1185">Reference proteome</keyword>
<evidence type="ECO:0000313" key="2">
    <source>
        <dbReference type="EMBL" id="GGB35453.1"/>
    </source>
</evidence>
<feature type="chain" id="PRO_5045118156" description="DUF541 domain-containing protein" evidence="1">
    <location>
        <begin position="38"/>
        <end position="252"/>
    </location>
</feature>
<protein>
    <recommendedName>
        <fullName evidence="4">DUF541 domain-containing protein</fullName>
    </recommendedName>
</protein>
<dbReference type="PANTHER" id="PTHR34387:SF2">
    <property type="entry name" value="SLR1258 PROTEIN"/>
    <property type="match status" value="1"/>
</dbReference>
<dbReference type="Pfam" id="PF04402">
    <property type="entry name" value="SIMPL"/>
    <property type="match status" value="1"/>
</dbReference>
<accession>A0ABQ1ID17</accession>
<sequence>MLRSRSSRTAAFSLSPLLAGAALMVLAVAAAPGSARAERDIPDGATVLSLSETATTVVAADRARATLAAEERGPDAVKVQGEINRKIEAALKVAREVSAVKVETGGYGVYPVDLEEGKARAWNGRQSIELDSGDMVALADLAGRLQAMGLVLQDLNTYVSDDRARAESDRLTLDAIRQIRARADLIGREIGTRTVKIRSIAPGSGPGNPQPIPFKVQRMEAMSASADMAAPSIEPGERTLRLTVQAELLLEP</sequence>
<dbReference type="InterPro" id="IPR007497">
    <property type="entry name" value="SIMPL/DUF541"/>
</dbReference>
<evidence type="ECO:0008006" key="4">
    <source>
        <dbReference type="Google" id="ProtNLM"/>
    </source>
</evidence>
<dbReference type="Gene3D" id="3.30.110.170">
    <property type="entry name" value="Protein of unknown function (DUF541), domain 1"/>
    <property type="match status" value="1"/>
</dbReference>
<evidence type="ECO:0000256" key="1">
    <source>
        <dbReference type="SAM" id="SignalP"/>
    </source>
</evidence>
<evidence type="ECO:0000313" key="3">
    <source>
        <dbReference type="Proteomes" id="UP000603352"/>
    </source>
</evidence>
<dbReference type="Gene3D" id="3.30.70.2970">
    <property type="entry name" value="Protein of unknown function (DUF541), domain 2"/>
    <property type="match status" value="1"/>
</dbReference>
<dbReference type="RefSeq" id="WP_188576562.1">
    <property type="nucleotide sequence ID" value="NZ_BMDZ01000013.1"/>
</dbReference>
<dbReference type="PANTHER" id="PTHR34387">
    <property type="entry name" value="SLR1258 PROTEIN"/>
    <property type="match status" value="1"/>
</dbReference>
<gene>
    <name evidence="2" type="ORF">GCM10011505_16130</name>
</gene>
<dbReference type="EMBL" id="BMDZ01000013">
    <property type="protein sequence ID" value="GGB35453.1"/>
    <property type="molecule type" value="Genomic_DNA"/>
</dbReference>
<comment type="caution">
    <text evidence="2">The sequence shown here is derived from an EMBL/GenBank/DDBJ whole genome shotgun (WGS) entry which is preliminary data.</text>
</comment>
<feature type="signal peptide" evidence="1">
    <location>
        <begin position="1"/>
        <end position="37"/>
    </location>
</feature>
<proteinExistence type="predicted"/>
<name>A0ABQ1ID17_9PROT</name>
<dbReference type="InterPro" id="IPR052022">
    <property type="entry name" value="26kDa_periplasmic_antigen"/>
</dbReference>
<organism evidence="2 3">
    <name type="scientific">Tistrella bauzanensis</name>
    <dbReference type="NCBI Taxonomy" id="657419"/>
    <lineage>
        <taxon>Bacteria</taxon>
        <taxon>Pseudomonadati</taxon>
        <taxon>Pseudomonadota</taxon>
        <taxon>Alphaproteobacteria</taxon>
        <taxon>Geminicoccales</taxon>
        <taxon>Geminicoccaceae</taxon>
        <taxon>Tistrella</taxon>
    </lineage>
</organism>